<comment type="caution">
    <text evidence="2">The sequence shown here is derived from an EMBL/GenBank/DDBJ whole genome shotgun (WGS) entry which is preliminary data.</text>
</comment>
<sequence length="396" mass="44483">MDIKIKRDLRDHFEKTIKKIRSHDGWDLLNIPVISENELLDAAKTHGLENDSQTREFCKFIAIGTNFASLDFRERLQNIPVLVNSVKDLILKMEQEIKEFADLANFFQTLIQSFIKIVINTKHNMKMALPHLEEALIHMDVLSDALSPESDCPLSQDDMQDVDLAMTNMSNGITRLLEHAKSSKDESIELDHKINNLKENIENKITVVENRIGFGKLLPKIGATIGMISGASASGVAVESIAFGGAGVLVLGGFSFPPLGAILLGAAIGALGIGSLLILIIKLWEKHQFKALGYLREILDKLNQLNCANLSFMEYMNKSEEDASKILTNLEFFKRNVKTGSSRYRKMNADVCRKAINSTKQMIETIHKIDDIELKQWTDEREIPSFSILEKESIEL</sequence>
<gene>
    <name evidence="2" type="ORF">OXX778_LOCUS10531</name>
</gene>
<organism evidence="2 3">
    <name type="scientific">Brachionus calyciflorus</name>
    <dbReference type="NCBI Taxonomy" id="104777"/>
    <lineage>
        <taxon>Eukaryota</taxon>
        <taxon>Metazoa</taxon>
        <taxon>Spiralia</taxon>
        <taxon>Gnathifera</taxon>
        <taxon>Rotifera</taxon>
        <taxon>Eurotatoria</taxon>
        <taxon>Monogononta</taxon>
        <taxon>Pseudotrocha</taxon>
        <taxon>Ploima</taxon>
        <taxon>Brachionidae</taxon>
        <taxon>Brachionus</taxon>
    </lineage>
</organism>
<proteinExistence type="predicted"/>
<reference evidence="2" key="1">
    <citation type="submission" date="2021-02" db="EMBL/GenBank/DDBJ databases">
        <authorList>
            <person name="Nowell W R."/>
        </authorList>
    </citation>
    <scope>NUCLEOTIDE SEQUENCE</scope>
    <source>
        <strain evidence="2">Ploen Becks lab</strain>
    </source>
</reference>
<feature type="transmembrane region" description="Helical" evidence="1">
    <location>
        <begin position="262"/>
        <end position="284"/>
    </location>
</feature>
<evidence type="ECO:0000313" key="2">
    <source>
        <dbReference type="EMBL" id="CAF0883353.1"/>
    </source>
</evidence>
<accession>A0A813YET1</accession>
<keyword evidence="1" id="KW-0812">Transmembrane</keyword>
<dbReference type="OrthoDB" id="10037970at2759"/>
<evidence type="ECO:0000313" key="3">
    <source>
        <dbReference type="Proteomes" id="UP000663879"/>
    </source>
</evidence>
<keyword evidence="1" id="KW-0472">Membrane</keyword>
<keyword evidence="1" id="KW-1133">Transmembrane helix</keyword>
<dbReference type="EMBL" id="CAJNOC010001680">
    <property type="protein sequence ID" value="CAF0883353.1"/>
    <property type="molecule type" value="Genomic_DNA"/>
</dbReference>
<name>A0A813YET1_9BILA</name>
<keyword evidence="3" id="KW-1185">Reference proteome</keyword>
<dbReference type="AlphaFoldDB" id="A0A813YET1"/>
<dbReference type="Proteomes" id="UP000663879">
    <property type="component" value="Unassembled WGS sequence"/>
</dbReference>
<evidence type="ECO:0000256" key="1">
    <source>
        <dbReference type="SAM" id="Phobius"/>
    </source>
</evidence>
<protein>
    <submittedName>
        <fullName evidence="2">Uncharacterized protein</fullName>
    </submittedName>
</protein>